<accession>A0A9P4HWN5</accession>
<dbReference type="EMBL" id="ML978712">
    <property type="protein sequence ID" value="KAF2090576.1"/>
    <property type="molecule type" value="Genomic_DNA"/>
</dbReference>
<dbReference type="Proteomes" id="UP000799776">
    <property type="component" value="Unassembled WGS sequence"/>
</dbReference>
<organism evidence="1 2">
    <name type="scientific">Saccharata proteae CBS 121410</name>
    <dbReference type="NCBI Taxonomy" id="1314787"/>
    <lineage>
        <taxon>Eukaryota</taxon>
        <taxon>Fungi</taxon>
        <taxon>Dikarya</taxon>
        <taxon>Ascomycota</taxon>
        <taxon>Pezizomycotina</taxon>
        <taxon>Dothideomycetes</taxon>
        <taxon>Dothideomycetes incertae sedis</taxon>
        <taxon>Botryosphaeriales</taxon>
        <taxon>Saccharataceae</taxon>
        <taxon>Saccharata</taxon>
    </lineage>
</organism>
<keyword evidence="2" id="KW-1185">Reference proteome</keyword>
<protein>
    <submittedName>
        <fullName evidence="1">Uncharacterized protein</fullName>
    </submittedName>
</protein>
<evidence type="ECO:0000313" key="2">
    <source>
        <dbReference type="Proteomes" id="UP000799776"/>
    </source>
</evidence>
<evidence type="ECO:0000313" key="1">
    <source>
        <dbReference type="EMBL" id="KAF2090576.1"/>
    </source>
</evidence>
<dbReference type="AlphaFoldDB" id="A0A9P4HWN5"/>
<gene>
    <name evidence="1" type="ORF">K490DRAFT_61895</name>
</gene>
<sequence>MVSKLYLVKELGIARDHLDRVFPKDDLIQLALNNSGISEETSKKRKQYLQSGETFTRSVAAKSAMEKHLSQVNWEGVSAHETRVAELLAQELEDARIEGNHTRYDITLHIANSIRRIPSSADLYKHSLLKERDKRLARPSRIPRITTTTTAIGSSKTQLHFNFADLLKDIDDHHRELRTLKAIITRLRTVFIPGKTTFGGRGCVGITPFLLGDDPAYEPVRDTDYWPYEKVKPHDFDKYRYYLVAVLANASRGAQELKMFGTQCKEPYALDMIANYGASAYEPNNQFVIH</sequence>
<name>A0A9P4HWN5_9PEZI</name>
<proteinExistence type="predicted"/>
<reference evidence="1" key="1">
    <citation type="journal article" date="2020" name="Stud. Mycol.">
        <title>101 Dothideomycetes genomes: a test case for predicting lifestyles and emergence of pathogens.</title>
        <authorList>
            <person name="Haridas S."/>
            <person name="Albert R."/>
            <person name="Binder M."/>
            <person name="Bloem J."/>
            <person name="Labutti K."/>
            <person name="Salamov A."/>
            <person name="Andreopoulos B."/>
            <person name="Baker S."/>
            <person name="Barry K."/>
            <person name="Bills G."/>
            <person name="Bluhm B."/>
            <person name="Cannon C."/>
            <person name="Castanera R."/>
            <person name="Culley D."/>
            <person name="Daum C."/>
            <person name="Ezra D."/>
            <person name="Gonzalez J."/>
            <person name="Henrissat B."/>
            <person name="Kuo A."/>
            <person name="Liang C."/>
            <person name="Lipzen A."/>
            <person name="Lutzoni F."/>
            <person name="Magnuson J."/>
            <person name="Mondo S."/>
            <person name="Nolan M."/>
            <person name="Ohm R."/>
            <person name="Pangilinan J."/>
            <person name="Park H.-J."/>
            <person name="Ramirez L."/>
            <person name="Alfaro M."/>
            <person name="Sun H."/>
            <person name="Tritt A."/>
            <person name="Yoshinaga Y."/>
            <person name="Zwiers L.-H."/>
            <person name="Turgeon B."/>
            <person name="Goodwin S."/>
            <person name="Spatafora J."/>
            <person name="Crous P."/>
            <person name="Grigoriev I."/>
        </authorList>
    </citation>
    <scope>NUCLEOTIDE SEQUENCE</scope>
    <source>
        <strain evidence="1">CBS 121410</strain>
    </source>
</reference>
<comment type="caution">
    <text evidence="1">The sequence shown here is derived from an EMBL/GenBank/DDBJ whole genome shotgun (WGS) entry which is preliminary data.</text>
</comment>